<dbReference type="Pfam" id="PF15061">
    <property type="entry name" value="MITRAC7_Phoenixin"/>
    <property type="match status" value="1"/>
</dbReference>
<dbReference type="AlphaFoldDB" id="A0ABD1IZ17"/>
<name>A0ABD1IZ17_9TELE</name>
<evidence type="ECO:0008006" key="4">
    <source>
        <dbReference type="Google" id="ProtNLM"/>
    </source>
</evidence>
<evidence type="ECO:0000313" key="2">
    <source>
        <dbReference type="EMBL" id="KAL2078843.1"/>
    </source>
</evidence>
<keyword evidence="3" id="KW-1185">Reference proteome</keyword>
<protein>
    <recommendedName>
        <fullName evidence="4">Small integral membrane protein 20</fullName>
    </recommendedName>
</protein>
<evidence type="ECO:0000256" key="1">
    <source>
        <dbReference type="SAM" id="Phobius"/>
    </source>
</evidence>
<dbReference type="EMBL" id="JBHFQA010000022">
    <property type="protein sequence ID" value="KAL2078843.1"/>
    <property type="molecule type" value="Genomic_DNA"/>
</dbReference>
<accession>A0ABD1IZ17</accession>
<keyword evidence="1" id="KW-0812">Transmembrane</keyword>
<keyword evidence="1" id="KW-0472">Membrane</keyword>
<dbReference type="PANTHER" id="PTHR34923">
    <property type="entry name" value="SMALL INTEGRAL MEMBRANE PROTEIN 20"/>
    <property type="match status" value="1"/>
</dbReference>
<feature type="transmembrane region" description="Helical" evidence="1">
    <location>
        <begin position="7"/>
        <end position="28"/>
    </location>
</feature>
<dbReference type="Proteomes" id="UP001591681">
    <property type="component" value="Unassembled WGS sequence"/>
</dbReference>
<organism evidence="2 3">
    <name type="scientific">Coilia grayii</name>
    <name type="common">Gray's grenadier anchovy</name>
    <dbReference type="NCBI Taxonomy" id="363190"/>
    <lineage>
        <taxon>Eukaryota</taxon>
        <taxon>Metazoa</taxon>
        <taxon>Chordata</taxon>
        <taxon>Craniata</taxon>
        <taxon>Vertebrata</taxon>
        <taxon>Euteleostomi</taxon>
        <taxon>Actinopterygii</taxon>
        <taxon>Neopterygii</taxon>
        <taxon>Teleostei</taxon>
        <taxon>Clupei</taxon>
        <taxon>Clupeiformes</taxon>
        <taxon>Clupeoidei</taxon>
        <taxon>Engraulidae</taxon>
        <taxon>Coilinae</taxon>
        <taxon>Coilia</taxon>
    </lineage>
</organism>
<keyword evidence="1" id="KW-1133">Transmembrane helix</keyword>
<proteinExistence type="predicted"/>
<dbReference type="PANTHER" id="PTHR34923:SF1">
    <property type="entry name" value="SMALL INTEGRAL MEMBRANE PROTEIN 20"/>
    <property type="match status" value="1"/>
</dbReference>
<reference evidence="2 3" key="1">
    <citation type="submission" date="2024-09" db="EMBL/GenBank/DDBJ databases">
        <title>A chromosome-level genome assembly of Gray's grenadier anchovy, Coilia grayii.</title>
        <authorList>
            <person name="Fu Z."/>
        </authorList>
    </citation>
    <scope>NUCLEOTIDE SEQUENCE [LARGE SCALE GENOMIC DNA]</scope>
    <source>
        <strain evidence="2">G4</strain>
        <tissue evidence="2">Muscle</tissue>
    </source>
</reference>
<evidence type="ECO:0000313" key="3">
    <source>
        <dbReference type="Proteomes" id="UP001591681"/>
    </source>
</evidence>
<dbReference type="InterPro" id="IPR027917">
    <property type="entry name" value="MITRAC7/Phoenixin"/>
</dbReference>
<gene>
    <name evidence="2" type="ORF">ACEWY4_024587</name>
</gene>
<sequence length="147" mass="16166">MSSNKKIVLIFGGFITAIAATFYPIFFYPMSHTDEYRQVQRANRQGINQADVQPVGVKIWSDPFKTKRSAVQSQFCLHDNKSGGPAPVHLQIAPSFTPLKFPQPCRQVTGRKGWSLALALALALAPDGVGCGELTLLDPTRGDNRHK</sequence>
<comment type="caution">
    <text evidence="2">The sequence shown here is derived from an EMBL/GenBank/DDBJ whole genome shotgun (WGS) entry which is preliminary data.</text>
</comment>